<dbReference type="Gene3D" id="1.10.510.10">
    <property type="entry name" value="Transferase(Phosphotransferase) domain 1"/>
    <property type="match status" value="1"/>
</dbReference>
<dbReference type="PROSITE" id="PS50011">
    <property type="entry name" value="PROTEIN_KINASE_DOM"/>
    <property type="match status" value="1"/>
</dbReference>
<evidence type="ECO:0000256" key="3">
    <source>
        <dbReference type="ARBA" id="ARBA00022741"/>
    </source>
</evidence>
<evidence type="ECO:0000256" key="4">
    <source>
        <dbReference type="ARBA" id="ARBA00022777"/>
    </source>
</evidence>
<keyword evidence="3" id="KW-0547">Nucleotide-binding</keyword>
<feature type="coiled-coil region" evidence="6">
    <location>
        <begin position="440"/>
        <end position="649"/>
    </location>
</feature>
<evidence type="ECO:0000256" key="5">
    <source>
        <dbReference type="ARBA" id="ARBA00022840"/>
    </source>
</evidence>
<proteinExistence type="predicted"/>
<name>A0ABV7J290_9RHOB</name>
<dbReference type="InterPro" id="IPR000719">
    <property type="entry name" value="Prot_kinase_dom"/>
</dbReference>
<keyword evidence="9" id="KW-1185">Reference proteome</keyword>
<keyword evidence="6" id="KW-0175">Coiled coil</keyword>
<dbReference type="EC" id="2.7.11.1" evidence="1"/>
<dbReference type="PANTHER" id="PTHR43671:SF13">
    <property type="entry name" value="SERINE_THREONINE-PROTEIN KINASE NEK2"/>
    <property type="match status" value="1"/>
</dbReference>
<dbReference type="PANTHER" id="PTHR43671">
    <property type="entry name" value="SERINE/THREONINE-PROTEIN KINASE NEK"/>
    <property type="match status" value="1"/>
</dbReference>
<keyword evidence="4 8" id="KW-0418">Kinase</keyword>
<dbReference type="EMBL" id="JBHRTO010000002">
    <property type="protein sequence ID" value="MFC3182840.1"/>
    <property type="molecule type" value="Genomic_DNA"/>
</dbReference>
<keyword evidence="2 8" id="KW-0808">Transferase</keyword>
<gene>
    <name evidence="8" type="ORF">ACFOGH_17710</name>
</gene>
<protein>
    <recommendedName>
        <fullName evidence="1">non-specific serine/threonine protein kinase</fullName>
        <ecNumber evidence="1">2.7.11.1</ecNumber>
    </recommendedName>
</protein>
<comment type="caution">
    <text evidence="8">The sequence shown here is derived from an EMBL/GenBank/DDBJ whole genome shotgun (WGS) entry which is preliminary data.</text>
</comment>
<evidence type="ECO:0000259" key="7">
    <source>
        <dbReference type="PROSITE" id="PS50011"/>
    </source>
</evidence>
<dbReference type="CDD" id="cd14014">
    <property type="entry name" value="STKc_PknB_like"/>
    <property type="match status" value="1"/>
</dbReference>
<evidence type="ECO:0000256" key="2">
    <source>
        <dbReference type="ARBA" id="ARBA00022679"/>
    </source>
</evidence>
<organism evidence="8 9">
    <name type="scientific">Cypionkella sinensis</name>
    <dbReference type="NCBI Taxonomy" id="1756043"/>
    <lineage>
        <taxon>Bacteria</taxon>
        <taxon>Pseudomonadati</taxon>
        <taxon>Pseudomonadota</taxon>
        <taxon>Alphaproteobacteria</taxon>
        <taxon>Rhodobacterales</taxon>
        <taxon>Paracoccaceae</taxon>
        <taxon>Cypionkella</taxon>
    </lineage>
</organism>
<evidence type="ECO:0000256" key="1">
    <source>
        <dbReference type="ARBA" id="ARBA00012513"/>
    </source>
</evidence>
<dbReference type="RefSeq" id="WP_380074496.1">
    <property type="nucleotide sequence ID" value="NZ_JBHRTO010000002.1"/>
</dbReference>
<evidence type="ECO:0000313" key="9">
    <source>
        <dbReference type="Proteomes" id="UP001595547"/>
    </source>
</evidence>
<evidence type="ECO:0000256" key="6">
    <source>
        <dbReference type="SAM" id="Coils"/>
    </source>
</evidence>
<dbReference type="SUPFAM" id="SSF56112">
    <property type="entry name" value="Protein kinase-like (PK-like)"/>
    <property type="match status" value="1"/>
</dbReference>
<dbReference type="Gene3D" id="3.30.200.20">
    <property type="entry name" value="Phosphorylase Kinase, domain 1"/>
    <property type="match status" value="1"/>
</dbReference>
<keyword evidence="5" id="KW-0067">ATP-binding</keyword>
<sequence length="870" mass="88117">MTEVPTSGPDKGPNHATTVSSGTLIMGTYEIERLINSGGMGEVYRGRNIHNDEPVAIKIVLPSLAHDPKIVALFQKESTTLSRLSHEAIVRYHVFTVDPTIGRPCMVMEFVSGTSMSDRIEAGPMPVADVRVMLRRVASGLDKAHRAGVVHRDLSPDNVILEEGQVEHAKLIDFGIAKSTALGAGTLLQGQFAGKFNWVSPEQLGAFGGAVDGRSDIYSLALVTAAASKGEVLPMGASIVDAVGKRSGVPDLTGVDEGLVPLLSWMLQPDPAARPESMAQVIAAVDNPALVPQIAPPAPKAPDPNRTVIGGSLPIPPVKEVSAVPVSVPPVSVAPVSVVPVSVVPVAAKTSAPVGATVISAVTAPPEAEDVSPFGAPGVAAAVAAPHVDPVVVKNSKSGLIAVVALLALGGGAAGAYFGGVFDGKAVPAAGETQADADARVKAEAEQQAAEQAAADAKAAADAAAARAAEEAAAAKAAADAKAAEDAAKQAQAEAAAKNAADEAAAQKAAEEAAAKLAAEQAAAEKAAEEAAAAQKAEADAAAQKAAEEAAAQKAAEEAAAQKVAEDAAAKKAAEEAAAKEAAEAKRLADEAAAKQAADEAAAKKAADEAAAKQAAAAEELRLAEEAAAKKAADEAAAAQKLADEAAAKKAAEEAAAKADPVATQMTYLAGLKPPLCALVTLKDAKASGFGLEGYTADPAALAGFVADWQAATQTKPSLATHQINATQCPLIEFASRYPAPAPDPLAVVMQTPSEVVKSGANVSGKVEGLNGRNFELFLFSEGGGATNLQPWTTMAADGSASFEFNLTLEPNAPPAPQILVALVTDKPLPALDKVPAGVTAQSLMPFLEKQLEKADLTPTLGFAYFRLEN</sequence>
<evidence type="ECO:0000313" key="8">
    <source>
        <dbReference type="EMBL" id="MFC3182840.1"/>
    </source>
</evidence>
<dbReference type="Pfam" id="PF00069">
    <property type="entry name" value="Pkinase"/>
    <property type="match status" value="1"/>
</dbReference>
<dbReference type="Proteomes" id="UP001595547">
    <property type="component" value="Unassembled WGS sequence"/>
</dbReference>
<dbReference type="InterPro" id="IPR008266">
    <property type="entry name" value="Tyr_kinase_AS"/>
</dbReference>
<feature type="domain" description="Protein kinase" evidence="7">
    <location>
        <begin position="29"/>
        <end position="290"/>
    </location>
</feature>
<dbReference type="GO" id="GO:0004674">
    <property type="term" value="F:protein serine/threonine kinase activity"/>
    <property type="evidence" value="ECO:0007669"/>
    <property type="project" value="UniProtKB-EC"/>
</dbReference>
<accession>A0ABV7J290</accession>
<reference evidence="9" key="1">
    <citation type="journal article" date="2019" name="Int. J. Syst. Evol. Microbiol.">
        <title>The Global Catalogue of Microorganisms (GCM) 10K type strain sequencing project: providing services to taxonomists for standard genome sequencing and annotation.</title>
        <authorList>
            <consortium name="The Broad Institute Genomics Platform"/>
            <consortium name="The Broad Institute Genome Sequencing Center for Infectious Disease"/>
            <person name="Wu L."/>
            <person name="Ma J."/>
        </authorList>
    </citation>
    <scope>NUCLEOTIDE SEQUENCE [LARGE SCALE GENOMIC DNA]</scope>
    <source>
        <strain evidence="9">KCTC 52039</strain>
    </source>
</reference>
<dbReference type="InterPro" id="IPR011009">
    <property type="entry name" value="Kinase-like_dom_sf"/>
</dbReference>
<dbReference type="PROSITE" id="PS00109">
    <property type="entry name" value="PROTEIN_KINASE_TYR"/>
    <property type="match status" value="1"/>
</dbReference>
<dbReference type="InterPro" id="IPR050660">
    <property type="entry name" value="NEK_Ser/Thr_kinase"/>
</dbReference>